<feature type="region of interest" description="Disordered" evidence="1">
    <location>
        <begin position="1703"/>
        <end position="1737"/>
    </location>
</feature>
<accession>A0A1Q9E750</accession>
<evidence type="ECO:0000256" key="1">
    <source>
        <dbReference type="SAM" id="MobiDB-lite"/>
    </source>
</evidence>
<feature type="region of interest" description="Disordered" evidence="1">
    <location>
        <begin position="1614"/>
        <end position="1670"/>
    </location>
</feature>
<feature type="compositionally biased region" description="Basic and acidic residues" evidence="1">
    <location>
        <begin position="1655"/>
        <end position="1666"/>
    </location>
</feature>
<feature type="region of interest" description="Disordered" evidence="1">
    <location>
        <begin position="236"/>
        <end position="277"/>
    </location>
</feature>
<evidence type="ECO:0000313" key="2">
    <source>
        <dbReference type="EMBL" id="OLQ03249.1"/>
    </source>
</evidence>
<reference evidence="2 3" key="1">
    <citation type="submission" date="2016-02" db="EMBL/GenBank/DDBJ databases">
        <title>Genome analysis of coral dinoflagellate symbionts highlights evolutionary adaptations to a symbiotic lifestyle.</title>
        <authorList>
            <person name="Aranda M."/>
            <person name="Li Y."/>
            <person name="Liew Y.J."/>
            <person name="Baumgarten S."/>
            <person name="Simakov O."/>
            <person name="Wilson M."/>
            <person name="Piel J."/>
            <person name="Ashoor H."/>
            <person name="Bougouffa S."/>
            <person name="Bajic V.B."/>
            <person name="Ryu T."/>
            <person name="Ravasi T."/>
            <person name="Bayer T."/>
            <person name="Micklem G."/>
            <person name="Kim H."/>
            <person name="Bhak J."/>
            <person name="Lajeunesse T.C."/>
            <person name="Voolstra C.R."/>
        </authorList>
    </citation>
    <scope>NUCLEOTIDE SEQUENCE [LARGE SCALE GENOMIC DNA]</scope>
    <source>
        <strain evidence="2 3">CCMP2467</strain>
    </source>
</reference>
<keyword evidence="3" id="KW-1185">Reference proteome</keyword>
<dbReference type="OrthoDB" id="10284520at2759"/>
<comment type="caution">
    <text evidence="2">The sequence shown here is derived from an EMBL/GenBank/DDBJ whole genome shotgun (WGS) entry which is preliminary data.</text>
</comment>
<protein>
    <submittedName>
        <fullName evidence="2">Uncharacterized protein</fullName>
    </submittedName>
</protein>
<dbReference type="Proteomes" id="UP000186817">
    <property type="component" value="Unassembled WGS sequence"/>
</dbReference>
<sequence>MVKDIFGRDRFHCTEPGCSCMDFQSEAQRDVAKAEEEGIDMEEMESRYHSMTCQAKSMYQLTCVCGHDANSHSQKPAAPAEETSAGGYTQIFTDSGESSVWNVLQGVWIRKDGEDPTTQQVKKAKRRQPLHCTARRWRGPGGGLWAQLDAAIHGPGWVLIEGQEESMDIVLSPIILFLAIEAQRSSSFEGGEATCPAKGRDGVFGTILEVQSVQSDEQGQCNALPLVRRQPIVPTAGKAKGKAKTAPELAETHTWVPPAPPWRPATEGKGTASTDGDSRVQELLGAIRGAFGSQQLPSAVAEAMARIEDDSGKALTKTLHNQTSQLGAAKKQLQEARQGRKAQEAAWVDFLNQTVQSLETGAKQYQVIMAKLDEKETEAAAKVATARRAIRDLTAGDKSAKEEEVESDDSEVEMMADVVNVGAASTEDNPVLQAQKKLKVTLDALLQKMPAIEDSTPRRRGRAERPAPTAGDGPPAEVRLAEDGWPYHAILRHSIVDEYDYLSPRAARIDALLWQECVARQGMHGQADDLARQRGSLTFLHRWTGCWLAEAEDARSVDLVDPEPGSPSNRLSCPSAPWPMGRTARFDERQTLDLEEGNEDRRDLRPRVHSAVHSSANCTGDFRRREGFLRMPRTFVGHMEESLTSSFHAPSLGHDVPSFRPRVTFAAWECEIHEFSETEDQDDSPTVCQEVAPTSEVCLNAQGQEAAIASAQQGKSPRKPSLFAYMMADQVHLLPPCLTGPLPTTPASELTAVFSGPQEEGDHRYTIFEPRLHVLTRRAGKGWTPIDYVADAAAAVGYPVTPVRYAQFLLTAIPGFPSPQVVLTPASADRLHRSLPLDLRAHSGHVCTLTVAVGDLPISFIHRALTLDCEGADEAHAHLREGTRLMFDAAGQIVDVFRHPLETYEWVGLRTIPAVDENGDRQLQDETALMQMPGSLLTFRDQTQHLSTTPCCRKGGTMSDPAANPGILYGTPPVYQPAFLGCRMNGLESDQASDLWLQQGQSSPTQPTHPCCRKGGSLSDPAADHWPVYGIPPAYQPALPRCRKGGSVSDPAAGPHALDLASHSDCWKDGFSSAPEANGGNPTYRPTGPDNDPEPVLTPPAIADILEPTIVQKLKADEVEYEPAFLRDRRVFGQPVANFLWGFMTQGNHGTYTVFDRLRHVTIEKCQWHVDFESLAALAIARAPFAVKSIQLLTKPIEGLPKPQIVIAELGRPHGELPIPWDLRAIDMQIRTVRHMSGQDTGEAIRHLQESLPPNTDLEGLWRNGHLHVSDALGPVESSLPTSLTDIQFFRIQRISFPAMRGHVMNVPRYVGGTGARESTGRFLSASTSGGLVDEIIARLLAQHEEIKPFRAETTLTLARAFPPGLGYLQEVLLCISDDPARPCYIWDARGIDGALTAQQTEAEFLPSEFVVPADWRNQGWTAAINGVPVPHVQRTVVNGDFYQPYLGMRQPPSVPQGRVVDLVPALGTFTWPFPLSHFQRMYLPRLRDRRWRLGANFVAAPGHLIYGPEHGVIRIHVAAGSHLSHEELVSYIRRLDRTPHWGSLTPTSLNLENIAVFVSEARNSGLRTVLSPAPFFPDHFLILLVSQQARVLRGVPLAVDGALFPRQRFGQGDVLDPSHGFPRPLPDSSDLDNDEDMPTQVYPATPSVAVPITDRARPETPRSEDEQPETTALLQLGHGTLHETTRPPIPLLSVPRPVGCNTLAQGPTGSNKVSSLLSSNTHTAGQEKTALIGSSP</sequence>
<feature type="region of interest" description="Disordered" evidence="1">
    <location>
        <begin position="584"/>
        <end position="608"/>
    </location>
</feature>
<organism evidence="2 3">
    <name type="scientific">Symbiodinium microadriaticum</name>
    <name type="common">Dinoflagellate</name>
    <name type="synonym">Zooxanthella microadriatica</name>
    <dbReference type="NCBI Taxonomy" id="2951"/>
    <lineage>
        <taxon>Eukaryota</taxon>
        <taxon>Sar</taxon>
        <taxon>Alveolata</taxon>
        <taxon>Dinophyceae</taxon>
        <taxon>Suessiales</taxon>
        <taxon>Symbiodiniaceae</taxon>
        <taxon>Symbiodinium</taxon>
    </lineage>
</organism>
<feature type="region of interest" description="Disordered" evidence="1">
    <location>
        <begin position="450"/>
        <end position="476"/>
    </location>
</feature>
<name>A0A1Q9E750_SYMMI</name>
<proteinExistence type="predicted"/>
<dbReference type="EMBL" id="LSRX01000241">
    <property type="protein sequence ID" value="OLQ03249.1"/>
    <property type="molecule type" value="Genomic_DNA"/>
</dbReference>
<feature type="region of interest" description="Disordered" evidence="1">
    <location>
        <begin position="1071"/>
        <end position="1096"/>
    </location>
</feature>
<evidence type="ECO:0000313" key="3">
    <source>
        <dbReference type="Proteomes" id="UP000186817"/>
    </source>
</evidence>
<gene>
    <name evidence="2" type="ORF">AK812_SmicGene13795</name>
</gene>